<feature type="compositionally biased region" description="Polar residues" evidence="1">
    <location>
        <begin position="290"/>
        <end position="311"/>
    </location>
</feature>
<dbReference type="AlphaFoldDB" id="Q4TDF6"/>
<feature type="region of interest" description="Disordered" evidence="1">
    <location>
        <begin position="1"/>
        <end position="311"/>
    </location>
</feature>
<name>Q4TDF6_TETNG</name>
<dbReference type="EMBL" id="CAAE01006294">
    <property type="protein sequence ID" value="CAF89076.1"/>
    <property type="molecule type" value="Genomic_DNA"/>
</dbReference>
<gene>
    <name evidence="2" type="ORF">GSTENG00002821001</name>
</gene>
<evidence type="ECO:0000256" key="1">
    <source>
        <dbReference type="SAM" id="MobiDB-lite"/>
    </source>
</evidence>
<feature type="compositionally biased region" description="Low complexity" evidence="1">
    <location>
        <begin position="11"/>
        <end position="22"/>
    </location>
</feature>
<reference evidence="2" key="2">
    <citation type="submission" date="2004-02" db="EMBL/GenBank/DDBJ databases">
        <authorList>
            <consortium name="Genoscope"/>
            <consortium name="Whitehead Institute Centre for Genome Research"/>
        </authorList>
    </citation>
    <scope>NUCLEOTIDE SEQUENCE</scope>
</reference>
<sequence>IEVQRPKRQVSSEVELEGLSSSAGTADSPDLYVKSLASDDLSNDAATPDLSPPSSSPPHTPNPPARPTQHRKTARFHRQTAVDHGDRGKYAGERGEKGGPVEIQLLMEEGSVEGGEKGENLKPNHLSKDKKKGLLSKGVATVSGRRTNRANGHKHSPSNHKSREHGSSNHRQMKANKWAQSSSSASWTSEQQSLRGRSGQLLEQEEEKMSTYEMEMKPLQPRDWTAQKPHGQAEKRRGHCHREGCSHAGPRQRHKNRDGRDAREGKEASKERTSEKTDSRPVCRDLTLSPPLQSSPMTLEQAQPSLTQSKGNPVSVQFTIHLALGTAGA</sequence>
<feature type="compositionally biased region" description="Pro residues" evidence="1">
    <location>
        <begin position="50"/>
        <end position="66"/>
    </location>
</feature>
<feature type="compositionally biased region" description="Basic and acidic residues" evidence="1">
    <location>
        <begin position="258"/>
        <end position="283"/>
    </location>
</feature>
<reference evidence="2" key="1">
    <citation type="journal article" date="2004" name="Nature">
        <title>Genome duplication in the teleost fish Tetraodon nigroviridis reveals the early vertebrate proto-karyotype.</title>
        <authorList>
            <person name="Jaillon O."/>
            <person name="Aury J.-M."/>
            <person name="Brunet F."/>
            <person name="Petit J.-L."/>
            <person name="Stange-Thomann N."/>
            <person name="Mauceli E."/>
            <person name="Bouneau L."/>
            <person name="Fischer C."/>
            <person name="Ozouf-Costaz C."/>
            <person name="Bernot A."/>
            <person name="Nicaud S."/>
            <person name="Jaffe D."/>
            <person name="Fisher S."/>
            <person name="Lutfalla G."/>
            <person name="Dossat C."/>
            <person name="Segurens B."/>
            <person name="Dasilva C."/>
            <person name="Salanoubat M."/>
            <person name="Levy M."/>
            <person name="Boudet N."/>
            <person name="Castellano S."/>
            <person name="Anthouard V."/>
            <person name="Jubin C."/>
            <person name="Castelli V."/>
            <person name="Katinka M."/>
            <person name="Vacherie B."/>
            <person name="Biemont C."/>
            <person name="Skalli Z."/>
            <person name="Cattolico L."/>
            <person name="Poulain J."/>
            <person name="De Berardinis V."/>
            <person name="Cruaud C."/>
            <person name="Duprat S."/>
            <person name="Brottier P."/>
            <person name="Coutanceau J.-P."/>
            <person name="Gouzy J."/>
            <person name="Parra G."/>
            <person name="Lardier G."/>
            <person name="Chapple C."/>
            <person name="McKernan K.J."/>
            <person name="McEwan P."/>
            <person name="Bosak S."/>
            <person name="Kellis M."/>
            <person name="Volff J.-N."/>
            <person name="Guigo R."/>
            <person name="Zody M.C."/>
            <person name="Mesirov J."/>
            <person name="Lindblad-Toh K."/>
            <person name="Birren B."/>
            <person name="Nusbaum C."/>
            <person name="Kahn D."/>
            <person name="Robinson-Rechavi M."/>
            <person name="Laudet V."/>
            <person name="Schachter V."/>
            <person name="Quetier F."/>
            <person name="Saurin W."/>
            <person name="Scarpelli C."/>
            <person name="Wincker P."/>
            <person name="Lander E.S."/>
            <person name="Weissenbach J."/>
            <person name="Roest Crollius H."/>
        </authorList>
    </citation>
    <scope>NUCLEOTIDE SEQUENCE [LARGE SCALE GENOMIC DNA]</scope>
</reference>
<accession>Q4TDF6</accession>
<feature type="compositionally biased region" description="Basic and acidic residues" evidence="1">
    <location>
        <begin position="207"/>
        <end position="216"/>
    </location>
</feature>
<evidence type="ECO:0000313" key="2">
    <source>
        <dbReference type="EMBL" id="CAF89076.1"/>
    </source>
</evidence>
<organism evidence="2">
    <name type="scientific">Tetraodon nigroviridis</name>
    <name type="common">Spotted green pufferfish</name>
    <name type="synonym">Chelonodon nigroviridis</name>
    <dbReference type="NCBI Taxonomy" id="99883"/>
    <lineage>
        <taxon>Eukaryota</taxon>
        <taxon>Metazoa</taxon>
        <taxon>Chordata</taxon>
        <taxon>Craniata</taxon>
        <taxon>Vertebrata</taxon>
        <taxon>Euteleostomi</taxon>
        <taxon>Actinopterygii</taxon>
        <taxon>Neopterygii</taxon>
        <taxon>Teleostei</taxon>
        <taxon>Neoteleostei</taxon>
        <taxon>Acanthomorphata</taxon>
        <taxon>Eupercaria</taxon>
        <taxon>Tetraodontiformes</taxon>
        <taxon>Tetradontoidea</taxon>
        <taxon>Tetraodontidae</taxon>
        <taxon>Tetraodon</taxon>
    </lineage>
</organism>
<proteinExistence type="predicted"/>
<dbReference type="OrthoDB" id="284854at2759"/>
<feature type="non-terminal residue" evidence="2">
    <location>
        <position position="1"/>
    </location>
</feature>
<feature type="compositionally biased region" description="Basic residues" evidence="1">
    <location>
        <begin position="146"/>
        <end position="163"/>
    </location>
</feature>
<feature type="compositionally biased region" description="Basic and acidic residues" evidence="1">
    <location>
        <begin position="80"/>
        <end position="99"/>
    </location>
</feature>
<feature type="compositionally biased region" description="Basic and acidic residues" evidence="1">
    <location>
        <begin position="231"/>
        <end position="245"/>
    </location>
</feature>
<feature type="compositionally biased region" description="Low complexity" evidence="1">
    <location>
        <begin position="178"/>
        <end position="193"/>
    </location>
</feature>
<feature type="compositionally biased region" description="Basic residues" evidence="1">
    <location>
        <begin position="68"/>
        <end position="78"/>
    </location>
</feature>
<dbReference type="KEGG" id="tng:GSTEN00002821G001"/>
<protein>
    <submittedName>
        <fullName evidence="2">Chromosome undetermined SCAF6294, whole genome shotgun sequence</fullName>
    </submittedName>
</protein>